<protein>
    <submittedName>
        <fullName evidence="2">Uncharacterized protein</fullName>
    </submittedName>
</protein>
<evidence type="ECO:0000256" key="1">
    <source>
        <dbReference type="SAM" id="Coils"/>
    </source>
</evidence>
<evidence type="ECO:0000313" key="2">
    <source>
        <dbReference type="EMBL" id="KPQ36472.1"/>
    </source>
</evidence>
<sequence length="163" mass="18564">MQYLAKVNATKESFTPPPLSATQMGGAQVKPAQIQLLAVNTFDQTWELIEPPRIITVSQPIAAEEHTLVLVELDADERIVAIEDATPWVLSFVSEYLTLGLTPKGLEEELERAEQWRQSLTLQSQEVRRRALETAARRDEIQDLEKRLKLERDELENSRGKKD</sequence>
<name>A0A0P7ZSK5_9CYAN</name>
<keyword evidence="1" id="KW-0175">Coiled coil</keyword>
<dbReference type="AlphaFoldDB" id="A0A0P7ZSK5"/>
<dbReference type="STRING" id="1666911.HLUCCA11_06305"/>
<feature type="coiled-coil region" evidence="1">
    <location>
        <begin position="134"/>
        <end position="161"/>
    </location>
</feature>
<comment type="caution">
    <text evidence="2">The sequence shown here is derived from an EMBL/GenBank/DDBJ whole genome shotgun (WGS) entry which is preliminary data.</text>
</comment>
<organism evidence="2 3">
    <name type="scientific">Phormidesmis priestleyi Ana</name>
    <dbReference type="NCBI Taxonomy" id="1666911"/>
    <lineage>
        <taxon>Bacteria</taxon>
        <taxon>Bacillati</taxon>
        <taxon>Cyanobacteriota</taxon>
        <taxon>Cyanophyceae</taxon>
        <taxon>Leptolyngbyales</taxon>
        <taxon>Leptolyngbyaceae</taxon>
        <taxon>Phormidesmis</taxon>
    </lineage>
</organism>
<evidence type="ECO:0000313" key="3">
    <source>
        <dbReference type="Proteomes" id="UP000050465"/>
    </source>
</evidence>
<dbReference type="Proteomes" id="UP000050465">
    <property type="component" value="Unassembled WGS sequence"/>
</dbReference>
<proteinExistence type="predicted"/>
<dbReference type="PATRIC" id="fig|1666911.3.peg.5190"/>
<accession>A0A0P7ZSK5</accession>
<dbReference type="EMBL" id="LJZR01000006">
    <property type="protein sequence ID" value="KPQ36472.1"/>
    <property type="molecule type" value="Genomic_DNA"/>
</dbReference>
<reference evidence="2 3" key="1">
    <citation type="submission" date="2015-09" db="EMBL/GenBank/DDBJ databases">
        <title>Identification and resolution of microdiversity through metagenomic sequencing of parallel consortia.</title>
        <authorList>
            <person name="Nelson W.C."/>
            <person name="Romine M.F."/>
            <person name="Lindemann S.R."/>
        </authorList>
    </citation>
    <scope>NUCLEOTIDE SEQUENCE [LARGE SCALE GENOMIC DNA]</scope>
    <source>
        <strain evidence="2">Ana</strain>
    </source>
</reference>
<gene>
    <name evidence="2" type="ORF">HLUCCA11_06305</name>
</gene>